<protein>
    <submittedName>
        <fullName evidence="1">Uncharacterized protein</fullName>
    </submittedName>
</protein>
<dbReference type="Proteomes" id="UP000039865">
    <property type="component" value="Unassembled WGS sequence"/>
</dbReference>
<sequence>MKTLFRAFVKSFLIACFGAILVAIGSPIGKLAIAGTALFGCRVIKGEQNTIEGAIKVAENKTNEMYILYNQTSDKPLKSLEFVFSENIYAHTHFKACFITAHNSCLTYEIISEFDGVIASRNQHNKNVSFELHLFLVKQEYEGVFNQNNSKIGWQKRDGQRLKSIEEIDAYAIKIFNENKLFQERYNSHAFVRMLLDFAAGN</sequence>
<dbReference type="InParanoid" id="A0A078B652"/>
<accession>A0A078B652</accession>
<gene>
    <name evidence="1" type="primary">Contig11720.g12537</name>
    <name evidence="1" type="ORF">STYLEM_19135</name>
</gene>
<proteinExistence type="predicted"/>
<name>A0A078B652_STYLE</name>
<reference evidence="1 2" key="1">
    <citation type="submission" date="2014-06" db="EMBL/GenBank/DDBJ databases">
        <authorList>
            <person name="Swart Estienne"/>
        </authorList>
    </citation>
    <scope>NUCLEOTIDE SEQUENCE [LARGE SCALE GENOMIC DNA]</scope>
    <source>
        <strain evidence="1 2">130c</strain>
    </source>
</reference>
<keyword evidence="2" id="KW-1185">Reference proteome</keyword>
<evidence type="ECO:0000313" key="2">
    <source>
        <dbReference type="Proteomes" id="UP000039865"/>
    </source>
</evidence>
<dbReference type="EMBL" id="CCKQ01018058">
    <property type="protein sequence ID" value="CDW89995.1"/>
    <property type="molecule type" value="Genomic_DNA"/>
</dbReference>
<dbReference type="AlphaFoldDB" id="A0A078B652"/>
<evidence type="ECO:0000313" key="1">
    <source>
        <dbReference type="EMBL" id="CDW89995.1"/>
    </source>
</evidence>
<organism evidence="1 2">
    <name type="scientific">Stylonychia lemnae</name>
    <name type="common">Ciliate</name>
    <dbReference type="NCBI Taxonomy" id="5949"/>
    <lineage>
        <taxon>Eukaryota</taxon>
        <taxon>Sar</taxon>
        <taxon>Alveolata</taxon>
        <taxon>Ciliophora</taxon>
        <taxon>Intramacronucleata</taxon>
        <taxon>Spirotrichea</taxon>
        <taxon>Stichotrichia</taxon>
        <taxon>Sporadotrichida</taxon>
        <taxon>Oxytrichidae</taxon>
        <taxon>Stylonychinae</taxon>
        <taxon>Stylonychia</taxon>
    </lineage>
</organism>